<keyword evidence="1" id="KW-0812">Transmembrane</keyword>
<reference evidence="2" key="1">
    <citation type="journal article" date="2021" name="Proc. Natl. Acad. Sci. U.S.A.">
        <title>A Catalog of Tens of Thousands of Viruses from Human Metagenomes Reveals Hidden Associations with Chronic Diseases.</title>
        <authorList>
            <person name="Tisza M.J."/>
            <person name="Buck C.B."/>
        </authorList>
    </citation>
    <scope>NUCLEOTIDE SEQUENCE</scope>
    <source>
        <strain evidence="2">CtEIp38</strain>
    </source>
</reference>
<organism evidence="2">
    <name type="scientific">Siphoviridae sp. ctEIp38</name>
    <dbReference type="NCBI Taxonomy" id="2825394"/>
    <lineage>
        <taxon>Viruses</taxon>
        <taxon>Duplodnaviria</taxon>
        <taxon>Heunggongvirae</taxon>
        <taxon>Uroviricota</taxon>
        <taxon>Caudoviricetes</taxon>
    </lineage>
</organism>
<proteinExistence type="predicted"/>
<sequence length="70" mass="8302">MKVKHGMHRVYRMYKKMAERKYECKVESKVTPRDRIKGMSYRRRAKRGHQLSILYGIACIGLMLNKGGEQ</sequence>
<keyword evidence="1" id="KW-0472">Membrane</keyword>
<name>A0A8S5QET8_9CAUD</name>
<evidence type="ECO:0000313" key="2">
    <source>
        <dbReference type="EMBL" id="DAE17285.1"/>
    </source>
</evidence>
<keyword evidence="1" id="KW-1133">Transmembrane helix</keyword>
<feature type="transmembrane region" description="Helical" evidence="1">
    <location>
        <begin position="48"/>
        <end position="64"/>
    </location>
</feature>
<protein>
    <submittedName>
        <fullName evidence="2">Uncharacterized protein</fullName>
    </submittedName>
</protein>
<evidence type="ECO:0000256" key="1">
    <source>
        <dbReference type="SAM" id="Phobius"/>
    </source>
</evidence>
<dbReference type="EMBL" id="BK015638">
    <property type="protein sequence ID" value="DAE17285.1"/>
    <property type="molecule type" value="Genomic_DNA"/>
</dbReference>
<accession>A0A8S5QET8</accession>